<proteinExistence type="predicted"/>
<protein>
    <submittedName>
        <fullName evidence="1">Uncharacterized protein</fullName>
    </submittedName>
</protein>
<accession>A0A067THY7</accession>
<name>A0A067THY7_GALM3</name>
<dbReference type="HOGENOM" id="CLU_2596534_0_0_1"/>
<evidence type="ECO:0000313" key="2">
    <source>
        <dbReference type="Proteomes" id="UP000027222"/>
    </source>
</evidence>
<feature type="non-terminal residue" evidence="1">
    <location>
        <position position="1"/>
    </location>
</feature>
<feature type="non-terminal residue" evidence="1">
    <location>
        <position position="80"/>
    </location>
</feature>
<gene>
    <name evidence="1" type="ORF">GALMADRAFT_264213</name>
</gene>
<sequence length="80" mass="9449">FRKPDSRKCPVAERLQEAQPRTLENQRHFQYLGLGRIRLSNKDQIGNSTRRWALRTSYRRVVGWRGRLLTEALGGRTGRR</sequence>
<organism evidence="1 2">
    <name type="scientific">Galerina marginata (strain CBS 339.88)</name>
    <dbReference type="NCBI Taxonomy" id="685588"/>
    <lineage>
        <taxon>Eukaryota</taxon>
        <taxon>Fungi</taxon>
        <taxon>Dikarya</taxon>
        <taxon>Basidiomycota</taxon>
        <taxon>Agaricomycotina</taxon>
        <taxon>Agaricomycetes</taxon>
        <taxon>Agaricomycetidae</taxon>
        <taxon>Agaricales</taxon>
        <taxon>Agaricineae</taxon>
        <taxon>Strophariaceae</taxon>
        <taxon>Galerina</taxon>
    </lineage>
</organism>
<dbReference type="EMBL" id="KL142370">
    <property type="protein sequence ID" value="KDR81927.1"/>
    <property type="molecule type" value="Genomic_DNA"/>
</dbReference>
<evidence type="ECO:0000313" key="1">
    <source>
        <dbReference type="EMBL" id="KDR81927.1"/>
    </source>
</evidence>
<reference evidence="2" key="1">
    <citation type="journal article" date="2014" name="Proc. Natl. Acad. Sci. U.S.A.">
        <title>Extensive sampling of basidiomycete genomes demonstrates inadequacy of the white-rot/brown-rot paradigm for wood decay fungi.</title>
        <authorList>
            <person name="Riley R."/>
            <person name="Salamov A.A."/>
            <person name="Brown D.W."/>
            <person name="Nagy L.G."/>
            <person name="Floudas D."/>
            <person name="Held B.W."/>
            <person name="Levasseur A."/>
            <person name="Lombard V."/>
            <person name="Morin E."/>
            <person name="Otillar R."/>
            <person name="Lindquist E.A."/>
            <person name="Sun H."/>
            <person name="LaButti K.M."/>
            <person name="Schmutz J."/>
            <person name="Jabbour D."/>
            <person name="Luo H."/>
            <person name="Baker S.E."/>
            <person name="Pisabarro A.G."/>
            <person name="Walton J.D."/>
            <person name="Blanchette R.A."/>
            <person name="Henrissat B."/>
            <person name="Martin F."/>
            <person name="Cullen D."/>
            <person name="Hibbett D.S."/>
            <person name="Grigoriev I.V."/>
        </authorList>
    </citation>
    <scope>NUCLEOTIDE SEQUENCE [LARGE SCALE GENOMIC DNA]</scope>
    <source>
        <strain evidence="2">CBS 339.88</strain>
    </source>
</reference>
<dbReference type="AlphaFoldDB" id="A0A067THY7"/>
<dbReference type="Proteomes" id="UP000027222">
    <property type="component" value="Unassembled WGS sequence"/>
</dbReference>
<keyword evidence="2" id="KW-1185">Reference proteome</keyword>